<name>A0AAP0MME1_9ROSI</name>
<evidence type="ECO:0000313" key="4">
    <source>
        <dbReference type="Proteomes" id="UP001428341"/>
    </source>
</evidence>
<protein>
    <submittedName>
        <fullName evidence="3">Uncharacterized protein</fullName>
    </submittedName>
</protein>
<sequence>MASPSPGFMSCTLIVDTETTGWQKSMDKLLSSIEDRSYTLDAQMGYAHVSGKIAPDVLLKKLAKVGKHIRPDRIDYGLDRYWDNLQPQYASQEHASKEELDAAEPTEAKPTQAPLPAAKIDHKPKKPICCSVM</sequence>
<dbReference type="AlphaFoldDB" id="A0AAP0MME1"/>
<gene>
    <name evidence="3" type="ORF">WN944_002194</name>
</gene>
<dbReference type="PANTHER" id="PTHR45868">
    <property type="entry name" value="HEAVY METAL-ASSOCIATED ISOPRENYLATED PLANT PROTEIN 33-RELATED"/>
    <property type="match status" value="1"/>
</dbReference>
<evidence type="ECO:0000256" key="1">
    <source>
        <dbReference type="ARBA" id="ARBA00022723"/>
    </source>
</evidence>
<organism evidence="3 4">
    <name type="scientific">Citrus x changshan-huyou</name>
    <dbReference type="NCBI Taxonomy" id="2935761"/>
    <lineage>
        <taxon>Eukaryota</taxon>
        <taxon>Viridiplantae</taxon>
        <taxon>Streptophyta</taxon>
        <taxon>Embryophyta</taxon>
        <taxon>Tracheophyta</taxon>
        <taxon>Spermatophyta</taxon>
        <taxon>Magnoliopsida</taxon>
        <taxon>eudicotyledons</taxon>
        <taxon>Gunneridae</taxon>
        <taxon>Pentapetalae</taxon>
        <taxon>rosids</taxon>
        <taxon>malvids</taxon>
        <taxon>Sapindales</taxon>
        <taxon>Rutaceae</taxon>
        <taxon>Aurantioideae</taxon>
        <taxon>Citrus</taxon>
    </lineage>
</organism>
<keyword evidence="1" id="KW-0479">Metal-binding</keyword>
<evidence type="ECO:0000256" key="2">
    <source>
        <dbReference type="SAM" id="MobiDB-lite"/>
    </source>
</evidence>
<dbReference type="Proteomes" id="UP001428341">
    <property type="component" value="Unassembled WGS sequence"/>
</dbReference>
<feature type="region of interest" description="Disordered" evidence="2">
    <location>
        <begin position="89"/>
        <end position="122"/>
    </location>
</feature>
<accession>A0AAP0MME1</accession>
<proteinExistence type="predicted"/>
<evidence type="ECO:0000313" key="3">
    <source>
        <dbReference type="EMBL" id="KAK9209826.1"/>
    </source>
</evidence>
<reference evidence="3 4" key="1">
    <citation type="submission" date="2024-05" db="EMBL/GenBank/DDBJ databases">
        <title>Haplotype-resolved chromosome-level genome assembly of Huyou (Citrus changshanensis).</title>
        <authorList>
            <person name="Miao C."/>
            <person name="Chen W."/>
            <person name="Wu Y."/>
            <person name="Wang L."/>
            <person name="Zhao S."/>
            <person name="Grierson D."/>
            <person name="Xu C."/>
            <person name="Chen K."/>
        </authorList>
    </citation>
    <scope>NUCLEOTIDE SEQUENCE [LARGE SCALE GENOMIC DNA]</scope>
    <source>
        <strain evidence="3">01-14</strain>
        <tissue evidence="3">Leaf</tissue>
    </source>
</reference>
<dbReference type="GO" id="GO:0046872">
    <property type="term" value="F:metal ion binding"/>
    <property type="evidence" value="ECO:0007669"/>
    <property type="project" value="UniProtKB-KW"/>
</dbReference>
<comment type="caution">
    <text evidence="3">The sequence shown here is derived from an EMBL/GenBank/DDBJ whole genome shotgun (WGS) entry which is preliminary data.</text>
</comment>
<dbReference type="PANTHER" id="PTHR45868:SF35">
    <property type="entry name" value="HYDROXYPROLINE-RICH GLYCOPROTEIN FAMILY PROTEIN"/>
    <property type="match status" value="1"/>
</dbReference>
<dbReference type="EMBL" id="JBCGBO010000004">
    <property type="protein sequence ID" value="KAK9209826.1"/>
    <property type="molecule type" value="Genomic_DNA"/>
</dbReference>
<keyword evidence="4" id="KW-1185">Reference proteome</keyword>